<dbReference type="InterPro" id="IPR005467">
    <property type="entry name" value="His_kinase_dom"/>
</dbReference>
<proteinExistence type="predicted"/>
<dbReference type="SUPFAM" id="SSF55785">
    <property type="entry name" value="PYP-like sensor domain (PAS domain)"/>
    <property type="match status" value="2"/>
</dbReference>
<dbReference type="Gene3D" id="3.30.565.10">
    <property type="entry name" value="Histidine kinase-like ATPase, C-terminal domain"/>
    <property type="match status" value="1"/>
</dbReference>
<dbReference type="InterPro" id="IPR003594">
    <property type="entry name" value="HATPase_dom"/>
</dbReference>
<dbReference type="InterPro" id="IPR011495">
    <property type="entry name" value="Sig_transdc_His_kin_sub2_dim/P"/>
</dbReference>
<dbReference type="STRING" id="1267768.BV394_10655"/>
<evidence type="ECO:0000256" key="3">
    <source>
        <dbReference type="ARBA" id="ARBA00022553"/>
    </source>
</evidence>
<dbReference type="Pfam" id="PF08448">
    <property type="entry name" value="PAS_4"/>
    <property type="match status" value="1"/>
</dbReference>
<gene>
    <name evidence="9" type="ORF">BV394_10655</name>
</gene>
<evidence type="ECO:0000256" key="4">
    <source>
        <dbReference type="ARBA" id="ARBA00022679"/>
    </source>
</evidence>
<dbReference type="GO" id="GO:0004673">
    <property type="term" value="F:protein histidine kinase activity"/>
    <property type="evidence" value="ECO:0007669"/>
    <property type="project" value="UniProtKB-EC"/>
</dbReference>
<keyword evidence="5" id="KW-0547">Nucleotide-binding</keyword>
<dbReference type="SUPFAM" id="SSF55874">
    <property type="entry name" value="ATPase domain of HSP90 chaperone/DNA topoisomerase II/histidine kinase"/>
    <property type="match status" value="1"/>
</dbReference>
<dbReference type="Proteomes" id="UP000187266">
    <property type="component" value="Chromosome"/>
</dbReference>
<keyword evidence="3" id="KW-0597">Phosphoprotein</keyword>
<name>A0A1U7DJQ6_9RHOB</name>
<feature type="domain" description="Histidine kinase" evidence="8">
    <location>
        <begin position="274"/>
        <end position="466"/>
    </location>
</feature>
<accession>A0A1U7DJQ6</accession>
<evidence type="ECO:0000256" key="7">
    <source>
        <dbReference type="ARBA" id="ARBA00022840"/>
    </source>
</evidence>
<keyword evidence="6" id="KW-0418">Kinase</keyword>
<keyword evidence="7" id="KW-0067">ATP-binding</keyword>
<dbReference type="InterPro" id="IPR036890">
    <property type="entry name" value="HATPase_C_sf"/>
</dbReference>
<dbReference type="AlphaFoldDB" id="A0A1U7DJQ6"/>
<evidence type="ECO:0000256" key="5">
    <source>
        <dbReference type="ARBA" id="ARBA00022741"/>
    </source>
</evidence>
<keyword evidence="4" id="KW-0808">Transferase</keyword>
<dbReference type="InterPro" id="IPR013656">
    <property type="entry name" value="PAS_4"/>
</dbReference>
<dbReference type="EC" id="2.7.13.3" evidence="2"/>
<dbReference type="PROSITE" id="PS50109">
    <property type="entry name" value="HIS_KIN"/>
    <property type="match status" value="1"/>
</dbReference>
<dbReference type="EMBL" id="CP019124">
    <property type="protein sequence ID" value="APX90123.1"/>
    <property type="molecule type" value="Genomic_DNA"/>
</dbReference>
<dbReference type="SMART" id="SM00387">
    <property type="entry name" value="HATPase_c"/>
    <property type="match status" value="1"/>
</dbReference>
<evidence type="ECO:0000256" key="6">
    <source>
        <dbReference type="ARBA" id="ARBA00022777"/>
    </source>
</evidence>
<dbReference type="PANTHER" id="PTHR41523">
    <property type="entry name" value="TWO-COMPONENT SYSTEM SENSOR PROTEIN"/>
    <property type="match status" value="1"/>
</dbReference>
<dbReference type="InterPro" id="IPR035965">
    <property type="entry name" value="PAS-like_dom_sf"/>
</dbReference>
<sequence>MDQIEMLRKIDPAEIVASLNESLLVLNDRLEVIFVNDTFLETFGVDRDATLNRPLAELGSGQWARAGLTSALEAVKAGGPPLKGYLIDAQFPVIGRRVMRLNARMTRPVDGGAPQLLVAFEDVTVETDLEHALDRQRRVSKGVIDTLREPFLVLDENLVVKTASRSFYQKFRVEEHQTIGLPLVELGNGQWNIPALVELLTNVIPDNITVENYEITHDFESIGQRVMSLNACKIFREGNNSRTILLALEDLTDRRQLEAEREAALAQANRLLVELNHRVMNSLSMIGSVIALEARNLTDVECRAAFDRMRARIGAVAALYRNLSHAGSIDTVDGEKYLSALLEGVVAANQRRGLKLELDVTGVSVPLSTRLAVPLGLIINELATNSFKYAFTDRENGVLGLRMELAQEVLKLTVWDNGVGIDADARVDSGLGQKLTSAFCRQIDATLERESGANGTSHVLSVPLRPTFDELSPASAAG</sequence>
<accession>A0A2M9D4M9</accession>
<evidence type="ECO:0000256" key="2">
    <source>
        <dbReference type="ARBA" id="ARBA00012438"/>
    </source>
</evidence>
<dbReference type="Gene3D" id="3.30.450.20">
    <property type="entry name" value="PAS domain"/>
    <property type="match status" value="2"/>
</dbReference>
<comment type="catalytic activity">
    <reaction evidence="1">
        <text>ATP + protein L-histidine = ADP + protein N-phospho-L-histidine.</text>
        <dbReference type="EC" id="2.7.13.3"/>
    </reaction>
</comment>
<protein>
    <recommendedName>
        <fullName evidence="2">histidine kinase</fullName>
        <ecNumber evidence="2">2.7.13.3</ecNumber>
    </recommendedName>
</protein>
<evidence type="ECO:0000313" key="10">
    <source>
        <dbReference type="Proteomes" id="UP000187266"/>
    </source>
</evidence>
<dbReference type="Pfam" id="PF07568">
    <property type="entry name" value="HisKA_2"/>
    <property type="match status" value="1"/>
</dbReference>
<reference evidence="9 10" key="1">
    <citation type="submission" date="2017-01" db="EMBL/GenBank/DDBJ databases">
        <title>Genomic analysis of Xuhuaishuia manganoxidans DY6-4.</title>
        <authorList>
            <person name="Wang X."/>
        </authorList>
    </citation>
    <scope>NUCLEOTIDE SEQUENCE [LARGE SCALE GENOMIC DNA]</scope>
    <source>
        <strain evidence="9 10">DY6-4</strain>
    </source>
</reference>
<keyword evidence="10" id="KW-1185">Reference proteome</keyword>
<dbReference type="InterPro" id="IPR000014">
    <property type="entry name" value="PAS"/>
</dbReference>
<dbReference type="CDD" id="cd00130">
    <property type="entry name" value="PAS"/>
    <property type="match status" value="1"/>
</dbReference>
<evidence type="ECO:0000259" key="8">
    <source>
        <dbReference type="PROSITE" id="PS50109"/>
    </source>
</evidence>
<dbReference type="GO" id="GO:0005524">
    <property type="term" value="F:ATP binding"/>
    <property type="evidence" value="ECO:0007669"/>
    <property type="project" value="UniProtKB-KW"/>
</dbReference>
<dbReference type="PANTHER" id="PTHR41523:SF8">
    <property type="entry name" value="ETHYLENE RESPONSE SENSOR PROTEIN"/>
    <property type="match status" value="1"/>
</dbReference>
<evidence type="ECO:0000256" key="1">
    <source>
        <dbReference type="ARBA" id="ARBA00000085"/>
    </source>
</evidence>
<evidence type="ECO:0000313" key="9">
    <source>
        <dbReference type="EMBL" id="APX90123.1"/>
    </source>
</evidence>
<dbReference type="SMART" id="SM00091">
    <property type="entry name" value="PAS"/>
    <property type="match status" value="2"/>
</dbReference>
<organism evidence="9 10">
    <name type="scientific">Brevirhabdus pacifica</name>
    <dbReference type="NCBI Taxonomy" id="1267768"/>
    <lineage>
        <taxon>Bacteria</taxon>
        <taxon>Pseudomonadati</taxon>
        <taxon>Pseudomonadota</taxon>
        <taxon>Alphaproteobacteria</taxon>
        <taxon>Rhodobacterales</taxon>
        <taxon>Paracoccaceae</taxon>
        <taxon>Brevirhabdus</taxon>
    </lineage>
</organism>